<dbReference type="InterPro" id="IPR026816">
    <property type="entry name" value="Flavodoxin_dom"/>
</dbReference>
<dbReference type="PANTHER" id="PTHR38030:SF2">
    <property type="entry name" value="PROTOPORPHYRINOGEN IX DEHYDROGENASE [QUINONE]"/>
    <property type="match status" value="1"/>
</dbReference>
<dbReference type="InterPro" id="IPR029039">
    <property type="entry name" value="Flavoprotein-like_sf"/>
</dbReference>
<accession>A0A4Z0Y8R4</accession>
<dbReference type="PROSITE" id="PS50902">
    <property type="entry name" value="FLAVODOXIN_LIKE"/>
    <property type="match status" value="1"/>
</dbReference>
<name>A0A4Z0Y8R4_9FIRM</name>
<dbReference type="Gene3D" id="3.40.50.360">
    <property type="match status" value="1"/>
</dbReference>
<dbReference type="PANTHER" id="PTHR38030">
    <property type="entry name" value="PROTOPORPHYRINOGEN IX DEHYDROGENASE [MENAQUINONE]"/>
    <property type="match status" value="1"/>
</dbReference>
<dbReference type="GO" id="GO:0006783">
    <property type="term" value="P:heme biosynthetic process"/>
    <property type="evidence" value="ECO:0007669"/>
    <property type="project" value="TreeGrafter"/>
</dbReference>
<keyword evidence="3" id="KW-1185">Reference proteome</keyword>
<gene>
    <name evidence="2" type="ORF">CAGA_19200</name>
</gene>
<dbReference type="InterPro" id="IPR052200">
    <property type="entry name" value="Protoporphyrinogen_IX_DH"/>
</dbReference>
<evidence type="ECO:0000313" key="2">
    <source>
        <dbReference type="EMBL" id="TGJ75945.1"/>
    </source>
</evidence>
<dbReference type="RefSeq" id="WP_243113015.1">
    <property type="nucleotide sequence ID" value="NZ_JAJUFJ010000008.1"/>
</dbReference>
<dbReference type="Pfam" id="PF12724">
    <property type="entry name" value="Flavodoxin_5"/>
    <property type="match status" value="1"/>
</dbReference>
<protein>
    <submittedName>
        <fullName evidence="2">Flavodoxin</fullName>
    </submittedName>
</protein>
<feature type="domain" description="Flavodoxin-like" evidence="1">
    <location>
        <begin position="4"/>
        <end position="154"/>
    </location>
</feature>
<organism evidence="2 3">
    <name type="scientific">Caproiciproducens galactitolivorans</name>
    <dbReference type="NCBI Taxonomy" id="642589"/>
    <lineage>
        <taxon>Bacteria</taxon>
        <taxon>Bacillati</taxon>
        <taxon>Bacillota</taxon>
        <taxon>Clostridia</taxon>
        <taxon>Eubacteriales</taxon>
        <taxon>Acutalibacteraceae</taxon>
        <taxon>Caproiciproducens</taxon>
    </lineage>
</organism>
<sequence length="181" mass="20509">MQKIAVVYKSKTGYTERYARWLAEDTGADLLQANYVKVEDLLRYDTIVYGGGLYAGGINGVKRITRHMKELGNRKIIVFGVGVSPCRPEICDKVEKYNFPAEIRGKIRFFLLRGGFNYSKCNLVDKMLMNMLKVKLKKAPDTDKDAKGMLACYDHPADFTNREALKPILACIRNEKTGEEA</sequence>
<dbReference type="EMBL" id="SRMQ01000009">
    <property type="protein sequence ID" value="TGJ75945.1"/>
    <property type="molecule type" value="Genomic_DNA"/>
</dbReference>
<comment type="caution">
    <text evidence="2">The sequence shown here is derived from an EMBL/GenBank/DDBJ whole genome shotgun (WGS) entry which is preliminary data.</text>
</comment>
<dbReference type="InterPro" id="IPR008254">
    <property type="entry name" value="Flavodoxin/NO_synth"/>
</dbReference>
<dbReference type="GO" id="GO:0009055">
    <property type="term" value="F:electron transfer activity"/>
    <property type="evidence" value="ECO:0007669"/>
    <property type="project" value="InterPro"/>
</dbReference>
<dbReference type="PROSITE" id="PS00201">
    <property type="entry name" value="FLAVODOXIN"/>
    <property type="match status" value="1"/>
</dbReference>
<dbReference type="GO" id="GO:0010181">
    <property type="term" value="F:FMN binding"/>
    <property type="evidence" value="ECO:0007669"/>
    <property type="project" value="InterPro"/>
</dbReference>
<dbReference type="SUPFAM" id="SSF52218">
    <property type="entry name" value="Flavoproteins"/>
    <property type="match status" value="1"/>
</dbReference>
<dbReference type="Proteomes" id="UP000297714">
    <property type="component" value="Unassembled WGS sequence"/>
</dbReference>
<dbReference type="GO" id="GO:0016651">
    <property type="term" value="F:oxidoreductase activity, acting on NAD(P)H"/>
    <property type="evidence" value="ECO:0007669"/>
    <property type="project" value="UniProtKB-ARBA"/>
</dbReference>
<reference evidence="2 3" key="1">
    <citation type="submission" date="2019-04" db="EMBL/GenBank/DDBJ databases">
        <authorList>
            <person name="Poehlein A."/>
            <person name="Bengelsdorf F.R."/>
            <person name="Duerre P."/>
            <person name="Daniel R."/>
        </authorList>
    </citation>
    <scope>NUCLEOTIDE SEQUENCE [LARGE SCALE GENOMIC DNA]</scope>
    <source>
        <strain evidence="2 3">BS-1</strain>
    </source>
</reference>
<evidence type="ECO:0000313" key="3">
    <source>
        <dbReference type="Proteomes" id="UP000297714"/>
    </source>
</evidence>
<proteinExistence type="predicted"/>
<evidence type="ECO:0000259" key="1">
    <source>
        <dbReference type="PROSITE" id="PS50902"/>
    </source>
</evidence>
<dbReference type="GO" id="GO:0070819">
    <property type="term" value="F:menaquinone-dependent protoporphyrinogen oxidase activity"/>
    <property type="evidence" value="ECO:0007669"/>
    <property type="project" value="TreeGrafter"/>
</dbReference>
<dbReference type="AlphaFoldDB" id="A0A4Z0Y8R4"/>
<dbReference type="InterPro" id="IPR001226">
    <property type="entry name" value="Flavodoxin_CS"/>
</dbReference>